<comment type="caution">
    <text evidence="4">The sequence shown here is derived from an EMBL/GenBank/DDBJ whole genome shotgun (WGS) entry which is preliminary data.</text>
</comment>
<keyword evidence="2" id="KW-0472">Membrane</keyword>
<feature type="transmembrane region" description="Helical" evidence="2">
    <location>
        <begin position="65"/>
        <end position="80"/>
    </location>
</feature>
<name>A0ABR1K2V2_9AGAR</name>
<feature type="region of interest" description="Disordered" evidence="1">
    <location>
        <begin position="1"/>
        <end position="20"/>
    </location>
</feature>
<feature type="transmembrane region" description="Helical" evidence="2">
    <location>
        <begin position="31"/>
        <end position="53"/>
    </location>
</feature>
<dbReference type="PANTHER" id="PTHR40465:SF1">
    <property type="entry name" value="DUF6534 DOMAIN-CONTAINING PROTEIN"/>
    <property type="match status" value="1"/>
</dbReference>
<dbReference type="InterPro" id="IPR045339">
    <property type="entry name" value="DUF6534"/>
</dbReference>
<dbReference type="Pfam" id="PF20152">
    <property type="entry name" value="DUF6534"/>
    <property type="match status" value="1"/>
</dbReference>
<proteinExistence type="predicted"/>
<feature type="transmembrane region" description="Helical" evidence="2">
    <location>
        <begin position="100"/>
        <end position="120"/>
    </location>
</feature>
<feature type="transmembrane region" description="Helical" evidence="2">
    <location>
        <begin position="218"/>
        <end position="246"/>
    </location>
</feature>
<keyword evidence="2" id="KW-1133">Transmembrane helix</keyword>
<evidence type="ECO:0000259" key="3">
    <source>
        <dbReference type="Pfam" id="PF20152"/>
    </source>
</evidence>
<feature type="domain" description="DUF6534" evidence="3">
    <location>
        <begin position="190"/>
        <end position="276"/>
    </location>
</feature>
<protein>
    <recommendedName>
        <fullName evidence="3">DUF6534 domain-containing protein</fullName>
    </recommendedName>
</protein>
<feature type="transmembrane region" description="Helical" evidence="2">
    <location>
        <begin position="132"/>
        <end position="153"/>
    </location>
</feature>
<feature type="compositionally biased region" description="Polar residues" evidence="1">
    <location>
        <begin position="1"/>
        <end position="16"/>
    </location>
</feature>
<organism evidence="4 5">
    <name type="scientific">Marasmiellus scandens</name>
    <dbReference type="NCBI Taxonomy" id="2682957"/>
    <lineage>
        <taxon>Eukaryota</taxon>
        <taxon>Fungi</taxon>
        <taxon>Dikarya</taxon>
        <taxon>Basidiomycota</taxon>
        <taxon>Agaricomycotina</taxon>
        <taxon>Agaricomycetes</taxon>
        <taxon>Agaricomycetidae</taxon>
        <taxon>Agaricales</taxon>
        <taxon>Marasmiineae</taxon>
        <taxon>Omphalotaceae</taxon>
        <taxon>Marasmiellus</taxon>
    </lineage>
</organism>
<keyword evidence="5" id="KW-1185">Reference proteome</keyword>
<dbReference type="PANTHER" id="PTHR40465">
    <property type="entry name" value="CHROMOSOME 1, WHOLE GENOME SHOTGUN SEQUENCE"/>
    <property type="match status" value="1"/>
</dbReference>
<dbReference type="EMBL" id="JBANRG010000002">
    <property type="protein sequence ID" value="KAK7470389.1"/>
    <property type="molecule type" value="Genomic_DNA"/>
</dbReference>
<evidence type="ECO:0000256" key="1">
    <source>
        <dbReference type="SAM" id="MobiDB-lite"/>
    </source>
</evidence>
<evidence type="ECO:0000313" key="5">
    <source>
        <dbReference type="Proteomes" id="UP001498398"/>
    </source>
</evidence>
<accession>A0ABR1K2V2</accession>
<evidence type="ECO:0000313" key="4">
    <source>
        <dbReference type="EMBL" id="KAK7470389.1"/>
    </source>
</evidence>
<feature type="transmembrane region" description="Helical" evidence="2">
    <location>
        <begin position="183"/>
        <end position="206"/>
    </location>
</feature>
<keyword evidence="2" id="KW-0812">Transmembrane</keyword>
<reference evidence="4 5" key="1">
    <citation type="submission" date="2024-01" db="EMBL/GenBank/DDBJ databases">
        <title>A draft genome for the cacao thread blight pathogen Marasmiellus scandens.</title>
        <authorList>
            <person name="Baruah I.K."/>
            <person name="Leung J."/>
            <person name="Bukari Y."/>
            <person name="Amoako-Attah I."/>
            <person name="Meinhardt L.W."/>
            <person name="Bailey B.A."/>
            <person name="Cohen S.P."/>
        </authorList>
    </citation>
    <scope>NUCLEOTIDE SEQUENCE [LARGE SCALE GENOMIC DNA]</scope>
    <source>
        <strain evidence="4 5">GH-19</strain>
    </source>
</reference>
<evidence type="ECO:0000256" key="2">
    <source>
        <dbReference type="SAM" id="Phobius"/>
    </source>
</evidence>
<dbReference type="Proteomes" id="UP001498398">
    <property type="component" value="Unassembled WGS sequence"/>
</dbReference>
<feature type="transmembrane region" description="Helical" evidence="2">
    <location>
        <begin position="252"/>
        <end position="272"/>
    </location>
</feature>
<sequence length="409" mass="46109">MDASANDPSFNSTNSNHPHDTEEYEQIRGSVLVGGIVQAFLLGFIIGQAIKYFTHYPDDSWRKRLFVGTVVVLSVLQTIIEEFKVWKVAIDFQPWAKSAFAWTDILINGFISWMCEAFFVRRCWKATNRNRWVLGILGFLSSTILLVNVYLTVNLALIVTQFDRETEVIKGAHFLMPSIRIAFTYWISASLALDVIVAAILIFNLWHSKTGQKSSDQVVNSVIWITCISTAMPCISMVCAVSVYHSKKESNLVLLFVLLTSKFYTFGLLRTLNARGNLRLRMKSHDLGRVTLSAWQWDQAQNQGATVVAETPELPSPNTVDKGFSFRTAFGPISYQPSSSTTTATSSRSYLTRLDEEIPPHQVSVHASVVSAMSPEMPFSSPRLDSFERGYPMRRISSMTNKYPHQSKF</sequence>
<gene>
    <name evidence="4" type="ORF">VKT23_001816</name>
</gene>